<evidence type="ECO:0008006" key="4">
    <source>
        <dbReference type="Google" id="ProtNLM"/>
    </source>
</evidence>
<proteinExistence type="predicted"/>
<dbReference type="PANTHER" id="PTHR35519">
    <property type="entry name" value="MEMBRANE PROTEINS"/>
    <property type="match status" value="1"/>
</dbReference>
<dbReference type="PANTHER" id="PTHR35519:SF2">
    <property type="entry name" value="PH DOMAIN PROTEIN"/>
    <property type="match status" value="1"/>
</dbReference>
<dbReference type="RefSeq" id="WP_084391482.1">
    <property type="nucleotide sequence ID" value="NZ_BMKF01000001.1"/>
</dbReference>
<keyword evidence="1" id="KW-0472">Membrane</keyword>
<sequence length="119" mass="13471">MTTGKRDDIDRMARLLDARFTIPGTNIRYGLDSVIGLIPGIGDAITGSMGAWIIYRARQEGVSPFVMFRMIWNLLLDMVLGSIPLVGDVFDFAFRSNMKNAKLLQRHLDRQKPVQDESR</sequence>
<evidence type="ECO:0000313" key="3">
    <source>
        <dbReference type="Proteomes" id="UP000628854"/>
    </source>
</evidence>
<feature type="transmembrane region" description="Helical" evidence="1">
    <location>
        <begin position="34"/>
        <end position="55"/>
    </location>
</feature>
<dbReference type="EMBL" id="BMKF01000001">
    <property type="protein sequence ID" value="GGB64134.1"/>
    <property type="molecule type" value="Genomic_DNA"/>
</dbReference>
<dbReference type="Pfam" id="PF13430">
    <property type="entry name" value="DUF4112"/>
    <property type="match status" value="1"/>
</dbReference>
<organism evidence="2 3">
    <name type="scientific">Henriciella pelagia</name>
    <dbReference type="NCBI Taxonomy" id="1977912"/>
    <lineage>
        <taxon>Bacteria</taxon>
        <taxon>Pseudomonadati</taxon>
        <taxon>Pseudomonadota</taxon>
        <taxon>Alphaproteobacteria</taxon>
        <taxon>Hyphomonadales</taxon>
        <taxon>Hyphomonadaceae</taxon>
        <taxon>Henriciella</taxon>
    </lineage>
</organism>
<dbReference type="InterPro" id="IPR025187">
    <property type="entry name" value="DUF4112"/>
</dbReference>
<comment type="caution">
    <text evidence="2">The sequence shown here is derived from an EMBL/GenBank/DDBJ whole genome shotgun (WGS) entry which is preliminary data.</text>
</comment>
<gene>
    <name evidence="2" type="ORF">GCM10011503_11150</name>
</gene>
<protein>
    <recommendedName>
        <fullName evidence="4">DUF4112 domain-containing protein</fullName>
    </recommendedName>
</protein>
<evidence type="ECO:0000256" key="1">
    <source>
        <dbReference type="SAM" id="Phobius"/>
    </source>
</evidence>
<accession>A0ABQ1JDU0</accession>
<keyword evidence="3" id="KW-1185">Reference proteome</keyword>
<reference evidence="3" key="1">
    <citation type="journal article" date="2019" name="Int. J. Syst. Evol. Microbiol.">
        <title>The Global Catalogue of Microorganisms (GCM) 10K type strain sequencing project: providing services to taxonomists for standard genome sequencing and annotation.</title>
        <authorList>
            <consortium name="The Broad Institute Genomics Platform"/>
            <consortium name="The Broad Institute Genome Sequencing Center for Infectious Disease"/>
            <person name="Wu L."/>
            <person name="Ma J."/>
        </authorList>
    </citation>
    <scope>NUCLEOTIDE SEQUENCE [LARGE SCALE GENOMIC DNA]</scope>
    <source>
        <strain evidence="3">CGMCC 1.15928</strain>
    </source>
</reference>
<feature type="transmembrane region" description="Helical" evidence="1">
    <location>
        <begin position="70"/>
        <end position="94"/>
    </location>
</feature>
<keyword evidence="1" id="KW-1133">Transmembrane helix</keyword>
<evidence type="ECO:0000313" key="2">
    <source>
        <dbReference type="EMBL" id="GGB64134.1"/>
    </source>
</evidence>
<dbReference type="Proteomes" id="UP000628854">
    <property type="component" value="Unassembled WGS sequence"/>
</dbReference>
<keyword evidence="1" id="KW-0812">Transmembrane</keyword>
<name>A0ABQ1JDU0_9PROT</name>